<dbReference type="Proteomes" id="UP001596037">
    <property type="component" value="Unassembled WGS sequence"/>
</dbReference>
<dbReference type="InterPro" id="IPR001193">
    <property type="entry name" value="MBTPS2"/>
</dbReference>
<evidence type="ECO:0000313" key="3">
    <source>
        <dbReference type="EMBL" id="MFC5500129.1"/>
    </source>
</evidence>
<dbReference type="InterPro" id="IPR008792">
    <property type="entry name" value="PQQD"/>
</dbReference>
<protein>
    <submittedName>
        <fullName evidence="3">PqqD family peptide modification chaperone</fullName>
    </submittedName>
</protein>
<keyword evidence="4" id="KW-1185">Reference proteome</keyword>
<accession>A0ABW0NIB5</accession>
<proteinExistence type="predicted"/>
<feature type="transmembrane region" description="Helical" evidence="2">
    <location>
        <begin position="360"/>
        <end position="382"/>
    </location>
</feature>
<feature type="transmembrane region" description="Helical" evidence="2">
    <location>
        <begin position="255"/>
        <end position="277"/>
    </location>
</feature>
<organism evidence="3 4">
    <name type="scientific">Caenimonas terrae</name>
    <dbReference type="NCBI Taxonomy" id="696074"/>
    <lineage>
        <taxon>Bacteria</taxon>
        <taxon>Pseudomonadati</taxon>
        <taxon>Pseudomonadota</taxon>
        <taxon>Betaproteobacteria</taxon>
        <taxon>Burkholderiales</taxon>
        <taxon>Comamonadaceae</taxon>
        <taxon>Caenimonas</taxon>
    </lineage>
</organism>
<evidence type="ECO:0000313" key="4">
    <source>
        <dbReference type="Proteomes" id="UP001596037"/>
    </source>
</evidence>
<keyword evidence="2" id="KW-0472">Membrane</keyword>
<dbReference type="Gene3D" id="1.10.10.1150">
    <property type="entry name" value="Coenzyme PQQ synthesis protein D (PqqD)"/>
    <property type="match status" value="1"/>
</dbReference>
<feature type="transmembrane region" description="Helical" evidence="2">
    <location>
        <begin position="289"/>
        <end position="308"/>
    </location>
</feature>
<feature type="transmembrane region" description="Helical" evidence="2">
    <location>
        <begin position="388"/>
        <end position="413"/>
    </location>
</feature>
<dbReference type="RefSeq" id="WP_376852371.1">
    <property type="nucleotide sequence ID" value="NZ_JBHSMF010000010.1"/>
</dbReference>
<dbReference type="PANTHER" id="PTHR13325:SF3">
    <property type="entry name" value="MEMBRANE-BOUND TRANSCRIPTION FACTOR SITE-2 PROTEASE"/>
    <property type="match status" value="1"/>
</dbReference>
<evidence type="ECO:0000256" key="1">
    <source>
        <dbReference type="SAM" id="Coils"/>
    </source>
</evidence>
<dbReference type="SUPFAM" id="SSF111369">
    <property type="entry name" value="HlyD-like secretion proteins"/>
    <property type="match status" value="1"/>
</dbReference>
<keyword evidence="1" id="KW-0175">Coiled coil</keyword>
<feature type="transmembrane region" description="Helical" evidence="2">
    <location>
        <begin position="425"/>
        <end position="445"/>
    </location>
</feature>
<gene>
    <name evidence="3" type="ORF">ACFPOE_21480</name>
</gene>
<sequence length="716" mass="77550">MAEALVSGSWYRVAPLKPSLVAGLKIVRHEVRDQVWHILVEPGSGRQLRLNPAAYAFAGRCNGNATVESLWTLLLERKGDDAPTQDDILRLLAQLFRAGMVQFDAAPYLSLLFSRRSEEGQRKRRAFINPLMVRMKLFDPTRLLDRLAPLAALLGRWSVFALWLLAVALGALAAAVNFPQLKAEALRVLATPSSYALAWVCYPVVKTLHEIAHAMAVRRFGGAVHEMGISLVFLTPAPYVDASAANGFASARQRAIVSAAGIMVELALAAAAIAAWLVLSPGLLRDGALAVLLICSVSTIVFNANPLLRLDGYHLLCDALQLPNLALRSQGWWTTQWRRLIGAEGALPPSALAKGELKWLVLYAPASWIYRLGLLFALVFWLGHQSWLMGWLAGLLVLGWLVKAVLAALLRSVAESADPGARRRALVAASAIALGSVLALFVLPVPSSVVARGVVWPPERAQLRAESAGFVEGAMARDGSPVMEGDVVLTLADPVLAAQRDKTDSEKSGLMAQQYTALLQDPARAAELGEDLARNDAELQRADQQLADLQLRAKTGGRTVWPHERDLPGSFAQRGTMLGYVLSPEPAQVRAVLRDEDMLRVRGRVKAIEVRLAEAPLTPHAAQLRNETPAATRQLPSAALGDRQGGPVSVDPADKDGLRTQLPVFLLDVLVPSVTPDHIGGRAWVKLVLEDEPLGLQGLRVLRQLLVRQFSPTGQT</sequence>
<name>A0ABW0NIB5_9BURK</name>
<evidence type="ECO:0000256" key="2">
    <source>
        <dbReference type="SAM" id="Phobius"/>
    </source>
</evidence>
<feature type="coiled-coil region" evidence="1">
    <location>
        <begin position="525"/>
        <end position="552"/>
    </location>
</feature>
<dbReference type="PANTHER" id="PTHR13325">
    <property type="entry name" value="PROTEASE M50 MEMBRANE-BOUND TRANSCRIPTION FACTOR SITE 2 PROTEASE"/>
    <property type="match status" value="1"/>
</dbReference>
<comment type="caution">
    <text evidence="3">The sequence shown here is derived from an EMBL/GenBank/DDBJ whole genome shotgun (WGS) entry which is preliminary data.</text>
</comment>
<keyword evidence="2" id="KW-0812">Transmembrane</keyword>
<feature type="transmembrane region" description="Helical" evidence="2">
    <location>
        <begin position="157"/>
        <end position="178"/>
    </location>
</feature>
<keyword evidence="2" id="KW-1133">Transmembrane helix</keyword>
<reference evidence="4" key="1">
    <citation type="journal article" date="2019" name="Int. J. Syst. Evol. Microbiol.">
        <title>The Global Catalogue of Microorganisms (GCM) 10K type strain sequencing project: providing services to taxonomists for standard genome sequencing and annotation.</title>
        <authorList>
            <consortium name="The Broad Institute Genomics Platform"/>
            <consortium name="The Broad Institute Genome Sequencing Center for Infectious Disease"/>
            <person name="Wu L."/>
            <person name="Ma J."/>
        </authorList>
    </citation>
    <scope>NUCLEOTIDE SEQUENCE [LARGE SCALE GENOMIC DNA]</scope>
    <source>
        <strain evidence="4">CCUG 57401</strain>
    </source>
</reference>
<dbReference type="InterPro" id="IPR041881">
    <property type="entry name" value="PqqD_sf"/>
</dbReference>
<dbReference type="Pfam" id="PF05402">
    <property type="entry name" value="PqqD"/>
    <property type="match status" value="1"/>
</dbReference>
<dbReference type="EMBL" id="JBHSMF010000010">
    <property type="protein sequence ID" value="MFC5500129.1"/>
    <property type="molecule type" value="Genomic_DNA"/>
</dbReference>